<dbReference type="SUPFAM" id="SSF56672">
    <property type="entry name" value="DNA/RNA polymerases"/>
    <property type="match status" value="1"/>
</dbReference>
<protein>
    <submittedName>
        <fullName evidence="3">Uncharacterized protein</fullName>
    </submittedName>
</protein>
<dbReference type="Proteomes" id="UP001174997">
    <property type="component" value="Unassembled WGS sequence"/>
</dbReference>
<comment type="caution">
    <text evidence="3">The sequence shown here is derived from an EMBL/GenBank/DDBJ whole genome shotgun (WGS) entry which is preliminary data.</text>
</comment>
<accession>A0AA40CRZ2</accession>
<comment type="subcellular location">
    <subcellularLocation>
        <location evidence="1">Mitochondrion</location>
    </subcellularLocation>
</comment>
<proteinExistence type="predicted"/>
<keyword evidence="2" id="KW-0496">Mitochondrion</keyword>
<organism evidence="3 4">
    <name type="scientific">Cercophora samala</name>
    <dbReference type="NCBI Taxonomy" id="330535"/>
    <lineage>
        <taxon>Eukaryota</taxon>
        <taxon>Fungi</taxon>
        <taxon>Dikarya</taxon>
        <taxon>Ascomycota</taxon>
        <taxon>Pezizomycotina</taxon>
        <taxon>Sordariomycetes</taxon>
        <taxon>Sordariomycetidae</taxon>
        <taxon>Sordariales</taxon>
        <taxon>Lasiosphaeriaceae</taxon>
        <taxon>Cercophora</taxon>
    </lineage>
</organism>
<evidence type="ECO:0000313" key="3">
    <source>
        <dbReference type="EMBL" id="KAK0647258.1"/>
    </source>
</evidence>
<dbReference type="Gene3D" id="3.30.70.270">
    <property type="match status" value="1"/>
</dbReference>
<evidence type="ECO:0000313" key="4">
    <source>
        <dbReference type="Proteomes" id="UP001174997"/>
    </source>
</evidence>
<dbReference type="GO" id="GO:0005739">
    <property type="term" value="C:mitochondrion"/>
    <property type="evidence" value="ECO:0007669"/>
    <property type="project" value="UniProtKB-SubCell"/>
</dbReference>
<sequence>LYINYYKLNAFIKKNQYLLPLINKTISRLLKVKIFIKINIRLVFNYIYITPENKDLTIFYI</sequence>
<dbReference type="InterPro" id="IPR043502">
    <property type="entry name" value="DNA/RNA_pol_sf"/>
</dbReference>
<gene>
    <name evidence="3" type="ORF">QBC41DRAFT_238813</name>
</gene>
<reference evidence="3" key="1">
    <citation type="submission" date="2023-06" db="EMBL/GenBank/DDBJ databases">
        <title>Genome-scale phylogeny and comparative genomics of the fungal order Sordariales.</title>
        <authorList>
            <consortium name="Lawrence Berkeley National Laboratory"/>
            <person name="Hensen N."/>
            <person name="Bonometti L."/>
            <person name="Westerberg I."/>
            <person name="Brannstrom I.O."/>
            <person name="Guillou S."/>
            <person name="Cros-Aarteil S."/>
            <person name="Calhoun S."/>
            <person name="Haridas S."/>
            <person name="Kuo A."/>
            <person name="Mondo S."/>
            <person name="Pangilinan J."/>
            <person name="Riley R."/>
            <person name="Labutti K."/>
            <person name="Andreopoulos B."/>
            <person name="Lipzen A."/>
            <person name="Chen C."/>
            <person name="Yanf M."/>
            <person name="Daum C."/>
            <person name="Ng V."/>
            <person name="Clum A."/>
            <person name="Steindorff A."/>
            <person name="Ohm R."/>
            <person name="Martin F."/>
            <person name="Silar P."/>
            <person name="Natvig D."/>
            <person name="Lalanne C."/>
            <person name="Gautier V."/>
            <person name="Ament-Velasquez S.L."/>
            <person name="Kruys A."/>
            <person name="Hutchinson M.I."/>
            <person name="Powell A.J."/>
            <person name="Barry K."/>
            <person name="Miller A.N."/>
            <person name="Grigoriev I.V."/>
            <person name="Debuchy R."/>
            <person name="Gladieux P."/>
            <person name="Thoren M.H."/>
            <person name="Johannesson H."/>
        </authorList>
    </citation>
    <scope>NUCLEOTIDE SEQUENCE</scope>
    <source>
        <strain evidence="3">CBS 307.81</strain>
    </source>
</reference>
<dbReference type="InterPro" id="IPR043128">
    <property type="entry name" value="Rev_trsase/Diguanyl_cyclase"/>
</dbReference>
<keyword evidence="4" id="KW-1185">Reference proteome</keyword>
<dbReference type="AlphaFoldDB" id="A0AA40CRZ2"/>
<evidence type="ECO:0000256" key="1">
    <source>
        <dbReference type="ARBA" id="ARBA00004173"/>
    </source>
</evidence>
<name>A0AA40CRZ2_9PEZI</name>
<evidence type="ECO:0000256" key="2">
    <source>
        <dbReference type="ARBA" id="ARBA00023128"/>
    </source>
</evidence>
<dbReference type="EMBL" id="JAULSY010000495">
    <property type="protein sequence ID" value="KAK0647258.1"/>
    <property type="molecule type" value="Genomic_DNA"/>
</dbReference>
<dbReference type="Gene3D" id="3.10.10.10">
    <property type="entry name" value="HIV Type 1 Reverse Transcriptase, subunit A, domain 1"/>
    <property type="match status" value="1"/>
</dbReference>
<feature type="non-terminal residue" evidence="3">
    <location>
        <position position="1"/>
    </location>
</feature>